<dbReference type="AlphaFoldDB" id="A0A1G1Y648"/>
<keyword evidence="2" id="KW-0964">Secreted</keyword>
<dbReference type="GO" id="GO:0000272">
    <property type="term" value="P:polysaccharide catabolic process"/>
    <property type="evidence" value="ECO:0007669"/>
    <property type="project" value="InterPro"/>
</dbReference>
<feature type="domain" description="Carbohydrate-binding module family 96" evidence="4">
    <location>
        <begin position="66"/>
        <end position="185"/>
    </location>
</feature>
<dbReference type="GO" id="GO:0005576">
    <property type="term" value="C:extracellular region"/>
    <property type="evidence" value="ECO:0007669"/>
    <property type="project" value="UniProtKB-SubCell"/>
</dbReference>
<sequence>MSRIVSMVVVVCCFWLGVSCYADRAMLVYPLQDIEITELNPNPNEMSTQQYASVGFYPYFGNNRCRFLMKFDIETIKRRIPCQARNVQAALFIDLVSWGHDNDNPRTVNCYPIVEPFMADHNIYWDRQPAVNETQFSSVVISHPKDNWFTLDVTKLIFQEHVSGLELRMASETAMKWISVNTTDNRGVNSEPALRVWWEGVESPCNLPEDVDGNGVVDQIDWEIADHGRQAHGEPGYDPRLDLNGDGRVDYIDTNRISHAIGQQCSISPTPTPPISVTPTPNQCDGDFNHDGRVDHLDLFIFLEHWHR</sequence>
<keyword evidence="3" id="KW-0732">Signal</keyword>
<dbReference type="GO" id="GO:0004553">
    <property type="term" value="F:hydrolase activity, hydrolyzing O-glycosyl compounds"/>
    <property type="evidence" value="ECO:0007669"/>
    <property type="project" value="InterPro"/>
</dbReference>
<dbReference type="InterPro" id="IPR036439">
    <property type="entry name" value="Dockerin_dom_sf"/>
</dbReference>
<evidence type="ECO:0000256" key="2">
    <source>
        <dbReference type="ARBA" id="ARBA00022525"/>
    </source>
</evidence>
<dbReference type="Pfam" id="PF00404">
    <property type="entry name" value="Dockerin_1"/>
    <property type="match status" value="1"/>
</dbReference>
<dbReference type="InterPro" id="IPR055372">
    <property type="entry name" value="CBM96"/>
</dbReference>
<dbReference type="Proteomes" id="UP000178385">
    <property type="component" value="Unassembled WGS sequence"/>
</dbReference>
<dbReference type="EMBL" id="MHIG01000017">
    <property type="protein sequence ID" value="OGY47027.1"/>
    <property type="molecule type" value="Genomic_DNA"/>
</dbReference>
<dbReference type="InterPro" id="IPR002105">
    <property type="entry name" value="Dockerin_1_rpt"/>
</dbReference>
<dbReference type="PROSITE" id="PS00018">
    <property type="entry name" value="EF_HAND_1"/>
    <property type="match status" value="1"/>
</dbReference>
<gene>
    <name evidence="5" type="ORF">A2840_02360</name>
</gene>
<organism evidence="5 6">
    <name type="scientific">Candidatus Buchananbacteria bacterium RIFCSPHIGHO2_01_FULL_47_11b</name>
    <dbReference type="NCBI Taxonomy" id="1797537"/>
    <lineage>
        <taxon>Bacteria</taxon>
        <taxon>Candidatus Buchananiibacteriota</taxon>
    </lineage>
</organism>
<dbReference type="SUPFAM" id="SSF63446">
    <property type="entry name" value="Type I dockerin domain"/>
    <property type="match status" value="1"/>
</dbReference>
<dbReference type="InterPro" id="IPR018247">
    <property type="entry name" value="EF_Hand_1_Ca_BS"/>
</dbReference>
<evidence type="ECO:0000259" key="4">
    <source>
        <dbReference type="Pfam" id="PF24517"/>
    </source>
</evidence>
<proteinExistence type="predicted"/>
<comment type="caution">
    <text evidence="5">The sequence shown here is derived from an EMBL/GenBank/DDBJ whole genome shotgun (WGS) entry which is preliminary data.</text>
</comment>
<evidence type="ECO:0000256" key="1">
    <source>
        <dbReference type="ARBA" id="ARBA00004613"/>
    </source>
</evidence>
<accession>A0A1G1Y648</accession>
<comment type="subcellular location">
    <subcellularLocation>
        <location evidence="1">Secreted</location>
    </subcellularLocation>
</comment>
<evidence type="ECO:0000313" key="5">
    <source>
        <dbReference type="EMBL" id="OGY47027.1"/>
    </source>
</evidence>
<name>A0A1G1Y648_9BACT</name>
<dbReference type="Gene3D" id="1.10.1330.10">
    <property type="entry name" value="Dockerin domain"/>
    <property type="match status" value="1"/>
</dbReference>
<protein>
    <recommendedName>
        <fullName evidence="4">Carbohydrate-binding module family 96 domain-containing protein</fullName>
    </recommendedName>
</protein>
<dbReference type="Pfam" id="PF24517">
    <property type="entry name" value="CBM96"/>
    <property type="match status" value="1"/>
</dbReference>
<reference evidence="5 6" key="1">
    <citation type="journal article" date="2016" name="Nat. Commun.">
        <title>Thousands of microbial genomes shed light on interconnected biogeochemical processes in an aquifer system.</title>
        <authorList>
            <person name="Anantharaman K."/>
            <person name="Brown C.T."/>
            <person name="Hug L.A."/>
            <person name="Sharon I."/>
            <person name="Castelle C.J."/>
            <person name="Probst A.J."/>
            <person name="Thomas B.C."/>
            <person name="Singh A."/>
            <person name="Wilkins M.J."/>
            <person name="Karaoz U."/>
            <person name="Brodie E.L."/>
            <person name="Williams K.H."/>
            <person name="Hubbard S.S."/>
            <person name="Banfield J.F."/>
        </authorList>
    </citation>
    <scope>NUCLEOTIDE SEQUENCE [LARGE SCALE GENOMIC DNA]</scope>
</reference>
<evidence type="ECO:0000313" key="6">
    <source>
        <dbReference type="Proteomes" id="UP000178385"/>
    </source>
</evidence>
<dbReference type="NCBIfam" id="NF033679">
    <property type="entry name" value="DNRLRE_dom"/>
    <property type="match status" value="1"/>
</dbReference>
<dbReference type="PROSITE" id="PS51257">
    <property type="entry name" value="PROKAR_LIPOPROTEIN"/>
    <property type="match status" value="1"/>
</dbReference>
<evidence type="ECO:0000256" key="3">
    <source>
        <dbReference type="ARBA" id="ARBA00022729"/>
    </source>
</evidence>